<reference evidence="2" key="2">
    <citation type="submission" date="2017-11" db="EMBL/GenBank/DDBJ databases">
        <title>Coralsnake Venomics: Analyses of Venom Gland Transcriptomes and Proteomes of Six Brazilian Taxa.</title>
        <authorList>
            <person name="Aird S.D."/>
            <person name="Jorge da Silva N."/>
            <person name="Qiu L."/>
            <person name="Villar-Briones A."/>
            <person name="Aparecida-Saddi V."/>
            <person name="Campos-Telles M.P."/>
            <person name="Grau M."/>
            <person name="Mikheyev A.S."/>
        </authorList>
    </citation>
    <scope>NUCLEOTIDE SEQUENCE</scope>
    <source>
        <tissue evidence="2">Venom_gland</tissue>
    </source>
</reference>
<evidence type="ECO:0000313" key="2">
    <source>
        <dbReference type="EMBL" id="LAB41228.1"/>
    </source>
</evidence>
<name>A0A2D4N7D8_9SAUR</name>
<protein>
    <submittedName>
        <fullName evidence="2">Uncharacterized protein</fullName>
    </submittedName>
</protein>
<reference evidence="2" key="1">
    <citation type="submission" date="2017-07" db="EMBL/GenBank/DDBJ databases">
        <authorList>
            <person name="Mikheyev A."/>
            <person name="Grau M."/>
        </authorList>
    </citation>
    <scope>NUCLEOTIDE SEQUENCE</scope>
    <source>
        <tissue evidence="2">Venom_gland</tissue>
    </source>
</reference>
<sequence>MNANDQRHQHFYVDVADTLGWGVKLKAGSGPRVLNSCLWGGPRNSKGPARGDSDSQNEVLRPGRLPATICQPKRDVGSHTHIPMSRFGRQGAAVGYPECCRKRPSCLPPPHWPAHGELQC</sequence>
<dbReference type="EMBL" id="IACM01145737">
    <property type="protein sequence ID" value="LAB41228.1"/>
    <property type="molecule type" value="Transcribed_RNA"/>
</dbReference>
<feature type="region of interest" description="Disordered" evidence="1">
    <location>
        <begin position="29"/>
        <end position="86"/>
    </location>
</feature>
<accession>A0A2D4N7D8</accession>
<dbReference type="AlphaFoldDB" id="A0A2D4N7D8"/>
<evidence type="ECO:0000256" key="1">
    <source>
        <dbReference type="SAM" id="MobiDB-lite"/>
    </source>
</evidence>
<organism evidence="2">
    <name type="scientific">Micrurus spixii</name>
    <name type="common">Amazon coral snake</name>
    <dbReference type="NCBI Taxonomy" id="129469"/>
    <lineage>
        <taxon>Eukaryota</taxon>
        <taxon>Metazoa</taxon>
        <taxon>Chordata</taxon>
        <taxon>Craniata</taxon>
        <taxon>Vertebrata</taxon>
        <taxon>Euteleostomi</taxon>
        <taxon>Lepidosauria</taxon>
        <taxon>Squamata</taxon>
        <taxon>Bifurcata</taxon>
        <taxon>Unidentata</taxon>
        <taxon>Episquamata</taxon>
        <taxon>Toxicofera</taxon>
        <taxon>Serpentes</taxon>
        <taxon>Colubroidea</taxon>
        <taxon>Elapidae</taxon>
        <taxon>Elapinae</taxon>
        <taxon>Micrurus</taxon>
    </lineage>
</organism>
<proteinExistence type="predicted"/>